<dbReference type="GO" id="GO:0009424">
    <property type="term" value="C:bacterial-type flagellum hook"/>
    <property type="evidence" value="ECO:0007669"/>
    <property type="project" value="InterPro"/>
</dbReference>
<evidence type="ECO:0000256" key="1">
    <source>
        <dbReference type="ARBA" id="ARBA00004365"/>
    </source>
</evidence>
<protein>
    <recommendedName>
        <fullName evidence="6">Filament cap protein</fullName>
    </recommendedName>
    <alternativeName>
        <fullName evidence="5">Flagellar cap protein</fullName>
    </alternativeName>
</protein>
<evidence type="ECO:0000313" key="8">
    <source>
        <dbReference type="EMBL" id="SVC67995.1"/>
    </source>
</evidence>
<organism evidence="8">
    <name type="scientific">marine metagenome</name>
    <dbReference type="NCBI Taxonomy" id="408172"/>
    <lineage>
        <taxon>unclassified sequences</taxon>
        <taxon>metagenomes</taxon>
        <taxon>ecological metagenomes</taxon>
    </lineage>
</organism>
<dbReference type="InterPro" id="IPR003481">
    <property type="entry name" value="FliD_N"/>
</dbReference>
<dbReference type="Pfam" id="PF02465">
    <property type="entry name" value="FliD_N"/>
    <property type="match status" value="1"/>
</dbReference>
<proteinExistence type="inferred from homology"/>
<evidence type="ECO:0000256" key="6">
    <source>
        <dbReference type="ARBA" id="ARBA00033192"/>
    </source>
</evidence>
<comment type="subcellular location">
    <subcellularLocation>
        <location evidence="1">Bacterial flagellum</location>
    </subcellularLocation>
</comment>
<sequence>MSQGISISGMGSGLDTDLIIKQLMDIERRPVTLLQRRQIELEQEKAAIRSINSGLLSLKDSVEKLESDDLFSIVNANSDDSGRVSVSANNEAAAGTFSVEVVELAQSRRLSSRSFGSISESLGLSGDFTISGKGVELVADDSLLNVRDKINAADAGVSAQILTVASGDTRMILTAEEVGADGFSIQDASSANVLQGLGFTSSSTDIKNAFASGGRSGQFLASDQAVGTLLGLGSSPSGTISVGDEEVAIDLATDTLEGIRDKINAAAPTGVTATVST</sequence>
<dbReference type="InterPro" id="IPR040026">
    <property type="entry name" value="FliD"/>
</dbReference>
<name>A0A382P5W1_9ZZZZ</name>
<evidence type="ECO:0000259" key="7">
    <source>
        <dbReference type="Pfam" id="PF02465"/>
    </source>
</evidence>
<evidence type="ECO:0000256" key="3">
    <source>
        <dbReference type="ARBA" id="ARBA00011255"/>
    </source>
</evidence>
<comment type="similarity">
    <text evidence="2">Belongs to the FliD family.</text>
</comment>
<dbReference type="PANTHER" id="PTHR30288:SF0">
    <property type="entry name" value="FLAGELLAR HOOK-ASSOCIATED PROTEIN 2"/>
    <property type="match status" value="1"/>
</dbReference>
<evidence type="ECO:0000256" key="5">
    <source>
        <dbReference type="ARBA" id="ARBA00033074"/>
    </source>
</evidence>
<dbReference type="InterPro" id="IPR010810">
    <property type="entry name" value="Flagellin_hook_IN_motif"/>
</dbReference>
<dbReference type="GO" id="GO:0071973">
    <property type="term" value="P:bacterial-type flagellum-dependent cell motility"/>
    <property type="evidence" value="ECO:0007669"/>
    <property type="project" value="TreeGrafter"/>
</dbReference>
<feature type="non-terminal residue" evidence="8">
    <location>
        <position position="277"/>
    </location>
</feature>
<evidence type="ECO:0000256" key="4">
    <source>
        <dbReference type="ARBA" id="ARBA00023143"/>
    </source>
</evidence>
<dbReference type="EMBL" id="UINC01104662">
    <property type="protein sequence ID" value="SVC67995.1"/>
    <property type="molecule type" value="Genomic_DNA"/>
</dbReference>
<dbReference type="PANTHER" id="PTHR30288">
    <property type="entry name" value="FLAGELLAR CAP/ASSEMBLY PROTEIN FLID"/>
    <property type="match status" value="1"/>
</dbReference>
<dbReference type="GO" id="GO:0009421">
    <property type="term" value="C:bacterial-type flagellum filament cap"/>
    <property type="evidence" value="ECO:0007669"/>
    <property type="project" value="InterPro"/>
</dbReference>
<keyword evidence="4" id="KW-0975">Bacterial flagellum</keyword>
<accession>A0A382P5W1</accession>
<feature type="domain" description="Flagellar hook-associated protein 2 N-terminal" evidence="7">
    <location>
        <begin position="12"/>
        <end position="107"/>
    </location>
</feature>
<dbReference type="AlphaFoldDB" id="A0A382P5W1"/>
<evidence type="ECO:0000256" key="2">
    <source>
        <dbReference type="ARBA" id="ARBA00009764"/>
    </source>
</evidence>
<reference evidence="8" key="1">
    <citation type="submission" date="2018-05" db="EMBL/GenBank/DDBJ databases">
        <authorList>
            <person name="Lanie J.A."/>
            <person name="Ng W.-L."/>
            <person name="Kazmierczak K.M."/>
            <person name="Andrzejewski T.M."/>
            <person name="Davidsen T.M."/>
            <person name="Wayne K.J."/>
            <person name="Tettelin H."/>
            <person name="Glass J.I."/>
            <person name="Rusch D."/>
            <person name="Podicherti R."/>
            <person name="Tsui H.-C.T."/>
            <person name="Winkler M.E."/>
        </authorList>
    </citation>
    <scope>NUCLEOTIDE SEQUENCE</scope>
</reference>
<gene>
    <name evidence="8" type="ORF">METZ01_LOCUS320849</name>
</gene>
<comment type="subunit">
    <text evidence="3">Homopentamer.</text>
</comment>
<dbReference type="Pfam" id="PF07196">
    <property type="entry name" value="Flagellin_IN"/>
    <property type="match status" value="1"/>
</dbReference>